<reference evidence="1 2" key="1">
    <citation type="submission" date="2013-05" db="EMBL/GenBank/DDBJ databases">
        <authorList>
            <person name="Harkins D.M."/>
            <person name="Durkin A.S."/>
            <person name="Brinkac L.M."/>
            <person name="Haft D.H."/>
            <person name="Selengut J.D."/>
            <person name="Sanka R."/>
            <person name="DePew J."/>
            <person name="Purushe J."/>
            <person name="Hartskeerl R.A."/>
            <person name="Ahmed A."/>
            <person name="van der Linden H."/>
            <person name="Goris M.G.A."/>
            <person name="Vinetz J.M."/>
            <person name="Sutton G.G."/>
            <person name="Nierman W.C."/>
            <person name="Fouts D.E."/>
        </authorList>
    </citation>
    <scope>NUCLEOTIDE SEQUENCE [LARGE SCALE GENOMIC DNA]</scope>
    <source>
        <strain evidence="1 2">10</strain>
    </source>
</reference>
<organism evidence="1 2">
    <name type="scientific">Leptospira inadai serovar Lyme str. 10</name>
    <dbReference type="NCBI Taxonomy" id="1049790"/>
    <lineage>
        <taxon>Bacteria</taxon>
        <taxon>Pseudomonadati</taxon>
        <taxon>Spirochaetota</taxon>
        <taxon>Spirochaetia</taxon>
        <taxon>Leptospirales</taxon>
        <taxon>Leptospiraceae</taxon>
        <taxon>Leptospira</taxon>
    </lineage>
</organism>
<proteinExistence type="predicted"/>
<protein>
    <submittedName>
        <fullName evidence="1">Uncharacterized protein</fullName>
    </submittedName>
</protein>
<gene>
    <name evidence="1" type="ORF">LEP1GSC047_3271</name>
</gene>
<sequence>MHKNEEFPNSPFRFPPGSILTSEWDGLCPKNASERREEGINFARNFDNHLNSVTDWTVLYHLLVDFT</sequence>
<dbReference type="Proteomes" id="UP000018719">
    <property type="component" value="Unassembled WGS sequence"/>
</dbReference>
<evidence type="ECO:0000313" key="2">
    <source>
        <dbReference type="Proteomes" id="UP000018719"/>
    </source>
</evidence>
<name>V6HBC8_9LEPT</name>
<comment type="caution">
    <text evidence="1">The sequence shown here is derived from an EMBL/GenBank/DDBJ whole genome shotgun (WGS) entry which is preliminary data.</text>
</comment>
<evidence type="ECO:0000313" key="1">
    <source>
        <dbReference type="EMBL" id="EQA36916.1"/>
    </source>
</evidence>
<dbReference type="EMBL" id="AHMM02000017">
    <property type="protein sequence ID" value="EQA36916.1"/>
    <property type="molecule type" value="Genomic_DNA"/>
</dbReference>
<dbReference type="STRING" id="1049790.LEP1GSC047_3271"/>
<accession>V6HBC8</accession>
<dbReference type="AlphaFoldDB" id="V6HBC8"/>